<dbReference type="PANTHER" id="PTHR48100:SF1">
    <property type="entry name" value="HISTIDINE PHOSPHATASE FAMILY PROTEIN-RELATED"/>
    <property type="match status" value="1"/>
</dbReference>
<feature type="region of interest" description="Disordered" evidence="1">
    <location>
        <begin position="299"/>
        <end position="322"/>
    </location>
</feature>
<protein>
    <recommendedName>
        <fullName evidence="4">Phosphoglycerate mutase</fullName>
    </recommendedName>
</protein>
<accession>A0ABR4E9Z1</accession>
<dbReference type="Pfam" id="PF00300">
    <property type="entry name" value="His_Phos_1"/>
    <property type="match status" value="1"/>
</dbReference>
<dbReference type="InterPro" id="IPR013078">
    <property type="entry name" value="His_Pase_superF_clade-1"/>
</dbReference>
<dbReference type="Gene3D" id="3.40.50.1240">
    <property type="entry name" value="Phosphoglycerate mutase-like"/>
    <property type="match status" value="1"/>
</dbReference>
<evidence type="ECO:0000313" key="3">
    <source>
        <dbReference type="Proteomes" id="UP001600888"/>
    </source>
</evidence>
<evidence type="ECO:0000313" key="2">
    <source>
        <dbReference type="EMBL" id="KAL2279259.1"/>
    </source>
</evidence>
<feature type="compositionally biased region" description="Basic and acidic residues" evidence="1">
    <location>
        <begin position="299"/>
        <end position="320"/>
    </location>
</feature>
<reference evidence="2 3" key="1">
    <citation type="submission" date="2024-03" db="EMBL/GenBank/DDBJ databases">
        <title>A high-quality draft genome sequence of Diaporthe vaccinii, a causative agent of upright dieback and viscid rot disease in cranberry plants.</title>
        <authorList>
            <person name="Sarrasin M."/>
            <person name="Lang B.F."/>
            <person name="Burger G."/>
        </authorList>
    </citation>
    <scope>NUCLEOTIDE SEQUENCE [LARGE SCALE GENOMIC DNA]</scope>
    <source>
        <strain evidence="2 3">IS7</strain>
    </source>
</reference>
<dbReference type="Proteomes" id="UP001600888">
    <property type="component" value="Unassembled WGS sequence"/>
</dbReference>
<keyword evidence="3" id="KW-1185">Reference proteome</keyword>
<name>A0ABR4E9Z1_9PEZI</name>
<dbReference type="PANTHER" id="PTHR48100">
    <property type="entry name" value="BROAD-SPECIFICITY PHOSPHATASE YOR283W-RELATED"/>
    <property type="match status" value="1"/>
</dbReference>
<dbReference type="CDD" id="cd07067">
    <property type="entry name" value="HP_PGM_like"/>
    <property type="match status" value="1"/>
</dbReference>
<gene>
    <name evidence="2" type="ORF">FJTKL_13622</name>
</gene>
<evidence type="ECO:0000256" key="1">
    <source>
        <dbReference type="SAM" id="MobiDB-lite"/>
    </source>
</evidence>
<dbReference type="InterPro" id="IPR050275">
    <property type="entry name" value="PGM_Phosphatase"/>
</dbReference>
<proteinExistence type="predicted"/>
<dbReference type="EMBL" id="JBAWTH010000078">
    <property type="protein sequence ID" value="KAL2279259.1"/>
    <property type="molecule type" value="Genomic_DNA"/>
</dbReference>
<evidence type="ECO:0008006" key="4">
    <source>
        <dbReference type="Google" id="ProtNLM"/>
    </source>
</evidence>
<comment type="caution">
    <text evidence="2">The sequence shown here is derived from an EMBL/GenBank/DDBJ whole genome shotgun (WGS) entry which is preliminary data.</text>
</comment>
<dbReference type="SUPFAM" id="SSF53254">
    <property type="entry name" value="Phosphoglycerate mutase-like"/>
    <property type="match status" value="1"/>
</dbReference>
<dbReference type="InterPro" id="IPR029033">
    <property type="entry name" value="His_PPase_superfam"/>
</dbReference>
<organism evidence="2 3">
    <name type="scientific">Diaporthe vaccinii</name>
    <dbReference type="NCBI Taxonomy" id="105482"/>
    <lineage>
        <taxon>Eukaryota</taxon>
        <taxon>Fungi</taxon>
        <taxon>Dikarya</taxon>
        <taxon>Ascomycota</taxon>
        <taxon>Pezizomycotina</taxon>
        <taxon>Sordariomycetes</taxon>
        <taxon>Sordariomycetidae</taxon>
        <taxon>Diaporthales</taxon>
        <taxon>Diaporthaceae</taxon>
        <taxon>Diaporthe</taxon>
        <taxon>Diaporthe eres species complex</taxon>
    </lineage>
</organism>
<sequence>MASLPNPGSSWVYSHDASFSDPVNLPLSRGPIPGSPVALAPENIRPRDGFETALSNAPIGETKIIYTLRHGNTPHNDDSQIWGKPVAWRYLSGLAKNFNPPITDEGVSNVGMAAKYLITAMNIETAPRPRAIYTSPLRRCIQTAMHMIKQTGLHLPSPDGHFPPATLHIKDGLREWMGYGHNHQSDHKGSRAEIQALVEQLRADLGVPVAYKLDVTERESFHDETYTDVDLRVRGVLDDIFSSPDSGGCVMLVLHSRWNKSFLRVLGHPPRAVDNFEMVNCAILPYRVARRMMGGEEVARRNQDENEQWHRDQAEAEASKSARLSQAVEDVRHWQDDPGSWLRLQNLRRTLGNCLRRGDLAAGAALGLLEEDLRSSQG</sequence>